<dbReference type="Pfam" id="PF00753">
    <property type="entry name" value="Lactamase_B"/>
    <property type="match status" value="1"/>
</dbReference>
<accession>A0A939IKH2</accession>
<dbReference type="EMBL" id="JAFKCZ010000002">
    <property type="protein sequence ID" value="MBN7795450.1"/>
    <property type="molecule type" value="Genomic_DNA"/>
</dbReference>
<dbReference type="PANTHER" id="PTHR11203:SF37">
    <property type="entry name" value="INTEGRATOR COMPLEX SUBUNIT 11"/>
    <property type="match status" value="1"/>
</dbReference>
<dbReference type="InterPro" id="IPR011108">
    <property type="entry name" value="RMMBL"/>
</dbReference>
<dbReference type="InterPro" id="IPR001279">
    <property type="entry name" value="Metallo-B-lactamas"/>
</dbReference>
<dbReference type="GO" id="GO:0004521">
    <property type="term" value="F:RNA endonuclease activity"/>
    <property type="evidence" value="ECO:0007669"/>
    <property type="project" value="TreeGrafter"/>
</dbReference>
<dbReference type="AlphaFoldDB" id="A0A939IKH2"/>
<keyword evidence="1" id="KW-0378">Hydrolase</keyword>
<dbReference type="Proteomes" id="UP000664303">
    <property type="component" value="Unassembled WGS sequence"/>
</dbReference>
<comment type="caution">
    <text evidence="4">The sequence shown here is derived from an EMBL/GenBank/DDBJ whole genome shotgun (WGS) entry which is preliminary data.</text>
</comment>
<dbReference type="GO" id="GO:0016787">
    <property type="term" value="F:hydrolase activity"/>
    <property type="evidence" value="ECO:0007669"/>
    <property type="project" value="UniProtKB-KW"/>
</dbReference>
<evidence type="ECO:0000313" key="4">
    <source>
        <dbReference type="EMBL" id="MBN7795450.1"/>
    </source>
</evidence>
<dbReference type="RefSeq" id="WP_206558902.1">
    <property type="nucleotide sequence ID" value="NZ_JAFKCZ010000002.1"/>
</dbReference>
<name>A0A939IKH2_9GAMM</name>
<dbReference type="SMART" id="SM00849">
    <property type="entry name" value="Lactamase_B"/>
    <property type="match status" value="1"/>
</dbReference>
<dbReference type="CDD" id="cd16295">
    <property type="entry name" value="TTHA0252-CPSF-like_MBL-fold"/>
    <property type="match status" value="1"/>
</dbReference>
<dbReference type="Pfam" id="PF10996">
    <property type="entry name" value="Beta-Casp"/>
    <property type="match status" value="1"/>
</dbReference>
<dbReference type="InterPro" id="IPR022712">
    <property type="entry name" value="Beta_Casp"/>
</dbReference>
<dbReference type="Gene3D" id="3.60.15.10">
    <property type="entry name" value="Ribonuclease Z/Hydroxyacylglutathione hydrolase-like"/>
    <property type="match status" value="1"/>
</dbReference>
<evidence type="ECO:0000259" key="2">
    <source>
        <dbReference type="SMART" id="SM00849"/>
    </source>
</evidence>
<evidence type="ECO:0000256" key="1">
    <source>
        <dbReference type="ARBA" id="ARBA00022801"/>
    </source>
</evidence>
<dbReference type="PANTHER" id="PTHR11203">
    <property type="entry name" value="CLEAVAGE AND POLYADENYLATION SPECIFICITY FACTOR FAMILY MEMBER"/>
    <property type="match status" value="1"/>
</dbReference>
<protein>
    <submittedName>
        <fullName evidence="4">MBL fold metallo-hydrolase</fullName>
    </submittedName>
</protein>
<dbReference type="SMART" id="SM01027">
    <property type="entry name" value="Beta-Casp"/>
    <property type="match status" value="1"/>
</dbReference>
<evidence type="ECO:0000313" key="5">
    <source>
        <dbReference type="Proteomes" id="UP000664303"/>
    </source>
</evidence>
<dbReference type="InterPro" id="IPR036866">
    <property type="entry name" value="RibonucZ/Hydroxyglut_hydro"/>
</dbReference>
<dbReference type="Pfam" id="PF07521">
    <property type="entry name" value="RMMBL"/>
    <property type="match status" value="1"/>
</dbReference>
<dbReference type="InterPro" id="IPR050698">
    <property type="entry name" value="MBL"/>
</dbReference>
<feature type="domain" description="Metallo-beta-lactamase" evidence="2">
    <location>
        <begin position="17"/>
        <end position="253"/>
    </location>
</feature>
<dbReference type="SUPFAM" id="SSF56281">
    <property type="entry name" value="Metallo-hydrolase/oxidoreductase"/>
    <property type="match status" value="1"/>
</dbReference>
<dbReference type="Gene3D" id="3.40.50.10890">
    <property type="match status" value="1"/>
</dbReference>
<keyword evidence="5" id="KW-1185">Reference proteome</keyword>
<evidence type="ECO:0000259" key="3">
    <source>
        <dbReference type="SMART" id="SM01027"/>
    </source>
</evidence>
<organism evidence="4 5">
    <name type="scientific">Parahaliea mediterranea</name>
    <dbReference type="NCBI Taxonomy" id="651086"/>
    <lineage>
        <taxon>Bacteria</taxon>
        <taxon>Pseudomonadati</taxon>
        <taxon>Pseudomonadota</taxon>
        <taxon>Gammaproteobacteria</taxon>
        <taxon>Cellvibrionales</taxon>
        <taxon>Halieaceae</taxon>
        <taxon>Parahaliea</taxon>
    </lineage>
</organism>
<sequence>MPNTATITFHGAAREVTGSCHLLETADGRHLLLDCGMHQGGDAVDRIQDEKFPFDPAAIDAVVLSHAHLDHSGLLPLLVRRGFSGPIHCTRATADLLDIMLHDSAGLYLRDLEKENLRRARRGRKPVEPAYERRDVERVLRACSGQAYGDTVELFPGCRLRFHDAGHILGSAIVELRLSSDGDERTLVFSGDLGRKGSVLMNDPARPERADLLLLESTYGDREHRGEADTLQELGDILRRTWRRGGNVMIPAFAVGRTQELLFHLGALYHSGELDGWQVFLDSPMAIAVTRVYDRWLQALDDADIKQLSDVHRTSLAKFLPTLKLAEDTEESMAINRIKSGAIIIAGSGMCTGGRIRHHFKQRIWDSRNTIIFAGFQARGTLGRLLVDGAREIRMFGEPYVVKAEIETLGCFSAHAGQGELIDWAAHFQPPPRIALVHGEEEAQEVLAGRLRQEHGLSVTIPDKGDRIEV</sequence>
<gene>
    <name evidence="4" type="ORF">JYP50_02535</name>
</gene>
<proteinExistence type="predicted"/>
<reference evidence="4" key="1">
    <citation type="submission" date="2021-02" db="EMBL/GenBank/DDBJ databases">
        <title>PHA producing bacteria isolated from coastal sediment in Guangdong, Shenzhen.</title>
        <authorList>
            <person name="Zheng W."/>
            <person name="Yu S."/>
            <person name="Huang Y."/>
        </authorList>
    </citation>
    <scope>NUCLEOTIDE SEQUENCE</scope>
    <source>
        <strain evidence="4">TN14-10</strain>
    </source>
</reference>
<feature type="domain" description="Beta-Casp" evidence="3">
    <location>
        <begin position="258"/>
        <end position="386"/>
    </location>
</feature>